<name>A0A8H5HRQ6_9AGAR</name>
<feature type="compositionally biased region" description="Basic residues" evidence="4">
    <location>
        <begin position="231"/>
        <end position="240"/>
    </location>
</feature>
<feature type="compositionally biased region" description="Basic and acidic residues" evidence="4">
    <location>
        <begin position="209"/>
        <end position="221"/>
    </location>
</feature>
<dbReference type="PANTHER" id="PTHR45789">
    <property type="entry name" value="FI18025P1"/>
    <property type="match status" value="1"/>
</dbReference>
<dbReference type="InterPro" id="IPR009071">
    <property type="entry name" value="HMG_box_dom"/>
</dbReference>
<feature type="domain" description="HMG box" evidence="5">
    <location>
        <begin position="114"/>
        <end position="183"/>
    </location>
</feature>
<dbReference type="OrthoDB" id="6247875at2759"/>
<organism evidence="6 7">
    <name type="scientific">Tricholomella constricta</name>
    <dbReference type="NCBI Taxonomy" id="117010"/>
    <lineage>
        <taxon>Eukaryota</taxon>
        <taxon>Fungi</taxon>
        <taxon>Dikarya</taxon>
        <taxon>Basidiomycota</taxon>
        <taxon>Agaricomycotina</taxon>
        <taxon>Agaricomycetes</taxon>
        <taxon>Agaricomycetidae</taxon>
        <taxon>Agaricales</taxon>
        <taxon>Tricholomatineae</taxon>
        <taxon>Lyophyllaceae</taxon>
        <taxon>Tricholomella</taxon>
    </lineage>
</organism>
<dbReference type="EMBL" id="JAACJP010000001">
    <property type="protein sequence ID" value="KAF5388263.1"/>
    <property type="molecule type" value="Genomic_DNA"/>
</dbReference>
<dbReference type="Proteomes" id="UP000565441">
    <property type="component" value="Unassembled WGS sequence"/>
</dbReference>
<feature type="region of interest" description="Disordered" evidence="4">
    <location>
        <begin position="93"/>
        <end position="118"/>
    </location>
</feature>
<sequence length="480" mass="53135">MRTNSPMKQEESDPAPYSRLYTISPYPSPSKSKGSPFGEWSFSSAASCTIDPSPQFQHTLYYGASSSRHDIQSTPMVYHHANNDLSTALRIDHSSLSPDPMYSSSSQKPPRTHVPRPPNAFMLYRSDFLKRGVIPSHVERRQQNLSRIAGQCWNLLPAEEKVQWQERAAQVLVEHQKRNPDYKFTPAPRGSRRQKAKGRLNGDGEAVEGEDRIRQIREEYTRIAGPTASPARRRRPRAQNRSRNLDQEPMRESPLSQAAATPLPPSISPSPSPSLTSPGNDSNEAPLPPFFPQYSFPHIVPPRRPSTSLGFATASTSQENGSVRSGLNLTRPSSAASETGLTNYLKDLDITPTAATFPRLSSSASPTTSVQNSYPNSQLYLPEVSAQHDETSYPSLNIPFSGMSFMEKDSELESSPNSDSFLSTLYSSEPFTFSLPPLPAPQEYSPLGDSYLFDHMAPSAFQEGWDLETSFGDAAKSYIL</sequence>
<proteinExistence type="predicted"/>
<dbReference type="GO" id="GO:0005634">
    <property type="term" value="C:nucleus"/>
    <property type="evidence" value="ECO:0007669"/>
    <property type="project" value="UniProtKB-UniRule"/>
</dbReference>
<accession>A0A8H5HRQ6</accession>
<keyword evidence="1 3" id="KW-0238">DNA-binding</keyword>
<evidence type="ECO:0000259" key="5">
    <source>
        <dbReference type="PROSITE" id="PS50118"/>
    </source>
</evidence>
<keyword evidence="2 3" id="KW-0539">Nucleus</keyword>
<dbReference type="InterPro" id="IPR036910">
    <property type="entry name" value="HMG_box_dom_sf"/>
</dbReference>
<dbReference type="AlphaFoldDB" id="A0A8H5HRQ6"/>
<dbReference type="GO" id="GO:0000978">
    <property type="term" value="F:RNA polymerase II cis-regulatory region sequence-specific DNA binding"/>
    <property type="evidence" value="ECO:0007669"/>
    <property type="project" value="TreeGrafter"/>
</dbReference>
<gene>
    <name evidence="6" type="ORF">D9615_000360</name>
</gene>
<feature type="DNA-binding region" description="HMG box" evidence="3">
    <location>
        <begin position="114"/>
        <end position="183"/>
    </location>
</feature>
<feature type="region of interest" description="Disordered" evidence="4">
    <location>
        <begin position="307"/>
        <end position="336"/>
    </location>
</feature>
<evidence type="ECO:0000256" key="1">
    <source>
        <dbReference type="ARBA" id="ARBA00023125"/>
    </source>
</evidence>
<feature type="compositionally biased region" description="Pro residues" evidence="4">
    <location>
        <begin position="262"/>
        <end position="272"/>
    </location>
</feature>
<evidence type="ECO:0000313" key="6">
    <source>
        <dbReference type="EMBL" id="KAF5388263.1"/>
    </source>
</evidence>
<evidence type="ECO:0000256" key="4">
    <source>
        <dbReference type="SAM" id="MobiDB-lite"/>
    </source>
</evidence>
<dbReference type="PROSITE" id="PS50118">
    <property type="entry name" value="HMG_BOX_2"/>
    <property type="match status" value="1"/>
</dbReference>
<protein>
    <recommendedName>
        <fullName evidence="5">HMG box domain-containing protein</fullName>
    </recommendedName>
</protein>
<dbReference type="SMART" id="SM00398">
    <property type="entry name" value="HMG"/>
    <property type="match status" value="1"/>
</dbReference>
<dbReference type="InterPro" id="IPR051356">
    <property type="entry name" value="SOX/SOX-like_TF"/>
</dbReference>
<evidence type="ECO:0000313" key="7">
    <source>
        <dbReference type="Proteomes" id="UP000565441"/>
    </source>
</evidence>
<dbReference type="Pfam" id="PF00505">
    <property type="entry name" value="HMG_box"/>
    <property type="match status" value="1"/>
</dbReference>
<dbReference type="Gene3D" id="1.10.30.10">
    <property type="entry name" value="High mobility group box domain"/>
    <property type="match status" value="1"/>
</dbReference>
<dbReference type="GO" id="GO:0000981">
    <property type="term" value="F:DNA-binding transcription factor activity, RNA polymerase II-specific"/>
    <property type="evidence" value="ECO:0007669"/>
    <property type="project" value="TreeGrafter"/>
</dbReference>
<evidence type="ECO:0000256" key="2">
    <source>
        <dbReference type="ARBA" id="ARBA00023242"/>
    </source>
</evidence>
<dbReference type="PANTHER" id="PTHR45789:SF2">
    <property type="entry name" value="FI18025P1"/>
    <property type="match status" value="1"/>
</dbReference>
<feature type="region of interest" description="Disordered" evidence="4">
    <location>
        <begin position="1"/>
        <end position="37"/>
    </location>
</feature>
<feature type="region of interest" description="Disordered" evidence="4">
    <location>
        <begin position="177"/>
        <end position="290"/>
    </location>
</feature>
<dbReference type="SUPFAM" id="SSF47095">
    <property type="entry name" value="HMG-box"/>
    <property type="match status" value="1"/>
</dbReference>
<dbReference type="CDD" id="cd01389">
    <property type="entry name" value="HMG-box_ROX1-like"/>
    <property type="match status" value="1"/>
</dbReference>
<reference evidence="6 7" key="1">
    <citation type="journal article" date="2020" name="ISME J.">
        <title>Uncovering the hidden diversity of litter-decomposition mechanisms in mushroom-forming fungi.</title>
        <authorList>
            <person name="Floudas D."/>
            <person name="Bentzer J."/>
            <person name="Ahren D."/>
            <person name="Johansson T."/>
            <person name="Persson P."/>
            <person name="Tunlid A."/>
        </authorList>
    </citation>
    <scope>NUCLEOTIDE SEQUENCE [LARGE SCALE GENOMIC DNA]</scope>
    <source>
        <strain evidence="6 7">CBS 661.87</strain>
    </source>
</reference>
<keyword evidence="7" id="KW-1185">Reference proteome</keyword>
<evidence type="ECO:0000256" key="3">
    <source>
        <dbReference type="PROSITE-ProRule" id="PRU00267"/>
    </source>
</evidence>
<comment type="caution">
    <text evidence="6">The sequence shown here is derived from an EMBL/GenBank/DDBJ whole genome shotgun (WGS) entry which is preliminary data.</text>
</comment>
<feature type="compositionally biased region" description="Low complexity" evidence="4">
    <location>
        <begin position="94"/>
        <end position="106"/>
    </location>
</feature>